<dbReference type="GeneID" id="117565519"/>
<evidence type="ECO:0000313" key="3">
    <source>
        <dbReference type="Proteomes" id="UP000515160"/>
    </source>
</evidence>
<reference evidence="4" key="1">
    <citation type="submission" date="2025-08" db="UniProtKB">
        <authorList>
            <consortium name="RefSeq"/>
        </authorList>
    </citation>
    <scope>IDENTIFICATION</scope>
    <source>
        <strain evidence="4">15112-1751.03</strain>
        <tissue evidence="4">Whole Adult</tissue>
    </source>
</reference>
<name>A0A6P8WA24_DROAB</name>
<accession>A0A6P8WA24</accession>
<feature type="region of interest" description="Disordered" evidence="2">
    <location>
        <begin position="63"/>
        <end position="91"/>
    </location>
</feature>
<gene>
    <name evidence="4" type="primary">LOC117565519</name>
</gene>
<evidence type="ECO:0000256" key="2">
    <source>
        <dbReference type="SAM" id="MobiDB-lite"/>
    </source>
</evidence>
<organism evidence="3 4">
    <name type="scientific">Drosophila albomicans</name>
    <name type="common">Fruit fly</name>
    <dbReference type="NCBI Taxonomy" id="7291"/>
    <lineage>
        <taxon>Eukaryota</taxon>
        <taxon>Metazoa</taxon>
        <taxon>Ecdysozoa</taxon>
        <taxon>Arthropoda</taxon>
        <taxon>Hexapoda</taxon>
        <taxon>Insecta</taxon>
        <taxon>Pterygota</taxon>
        <taxon>Neoptera</taxon>
        <taxon>Endopterygota</taxon>
        <taxon>Diptera</taxon>
        <taxon>Brachycera</taxon>
        <taxon>Muscomorpha</taxon>
        <taxon>Ephydroidea</taxon>
        <taxon>Drosophilidae</taxon>
        <taxon>Drosophila</taxon>
    </lineage>
</organism>
<proteinExistence type="predicted"/>
<feature type="coiled-coil region" evidence="1">
    <location>
        <begin position="212"/>
        <end position="270"/>
    </location>
</feature>
<evidence type="ECO:0000256" key="1">
    <source>
        <dbReference type="SAM" id="Coils"/>
    </source>
</evidence>
<dbReference type="RefSeq" id="XP_034100546.1">
    <property type="nucleotide sequence ID" value="XM_034244655.2"/>
</dbReference>
<sequence>MDSARAFRKYLSARIRAERMELLPTTQRHPPLQRYNHSYSRLPAGGRLSESFHLNLNRFVGRKSSCQSQKTPPKSDVLEPQPQTKSKKVKSKCRLKFKNPVLVVRSRPRLECSSSSEGASIKVRFSKSPLRPGNLREQPPLSCVTDQKQSCPIIEPKSSPCPIIETKSSPCPVIEPKSSPSPIIEHKSSSVTKERHISFTEAEQPPCDTHITQQLMSLMQKLEDQLASEKKQKEELNAINSQLKQLTGTVTNLNDKCNQFETEKSKLKLEQPCLGNQGCEEKLCHKPSSICQFCAHQQLPVLCSMQNELFQLMGKRLFSDVALTILLRADNVYHVNVRDLDTGKVLGCLLVNEAGIKQANSLGIFQEILTFCVIDVRSSMSTRDAIFGGINFEFVRDQRLHGGHSAQRKQLFKEMHCPISSVRADQAVARAPHRCSSFQHQREKKSKSKLSISQALLQIGTIDKSLVLSDDEANYPVSGIEIVSMMESSPPCSEMDTAHSSVSVQRTQKLAKF</sequence>
<keyword evidence="3" id="KW-1185">Reference proteome</keyword>
<protein>
    <submittedName>
        <fullName evidence="4">Uncharacterized protein LOC117565519</fullName>
    </submittedName>
</protein>
<dbReference type="Proteomes" id="UP000515160">
    <property type="component" value="Chromosome 2L"/>
</dbReference>
<keyword evidence="1" id="KW-0175">Coiled coil</keyword>
<dbReference type="OrthoDB" id="7860528at2759"/>
<dbReference type="AlphaFoldDB" id="A0A6P8WA24"/>
<evidence type="ECO:0000313" key="4">
    <source>
        <dbReference type="RefSeq" id="XP_034100546.1"/>
    </source>
</evidence>